<dbReference type="OrthoDB" id="2017405at2759"/>
<dbReference type="InterPro" id="IPR021475">
    <property type="entry name" value="Pants/Emi1-like"/>
</dbReference>
<protein>
    <submittedName>
        <fullName evidence="2">Early meiotic induction protein 1</fullName>
    </submittedName>
</protein>
<name>A0A0L0NJE0_TOLOC</name>
<dbReference type="AlphaFoldDB" id="A0A0L0NJE0"/>
<dbReference type="PANTHER" id="PTHR28052">
    <property type="entry name" value="UPF0545 PROTEIN C22ORF39"/>
    <property type="match status" value="1"/>
</dbReference>
<reference evidence="2 3" key="1">
    <citation type="journal article" date="2015" name="BMC Genomics">
        <title>The genome of the truffle-parasite Tolypocladium ophioglossoides and the evolution of antifungal peptaibiotics.</title>
        <authorList>
            <person name="Quandt C.A."/>
            <person name="Bushley K.E."/>
            <person name="Spatafora J.W."/>
        </authorList>
    </citation>
    <scope>NUCLEOTIDE SEQUENCE [LARGE SCALE GENOMIC DNA]</scope>
    <source>
        <strain evidence="2 3">CBS 100239</strain>
    </source>
</reference>
<accession>A0A0L0NJE0</accession>
<dbReference type="STRING" id="1163406.A0A0L0NJE0"/>
<dbReference type="Pfam" id="PF11326">
    <property type="entry name" value="PANTS-like"/>
    <property type="match status" value="1"/>
</dbReference>
<evidence type="ECO:0000256" key="1">
    <source>
        <dbReference type="SAM" id="MobiDB-lite"/>
    </source>
</evidence>
<comment type="caution">
    <text evidence="2">The sequence shown here is derived from an EMBL/GenBank/DDBJ whole genome shotgun (WGS) entry which is preliminary data.</text>
</comment>
<keyword evidence="3" id="KW-1185">Reference proteome</keyword>
<sequence length="240" mass="26519">MGWLWASTLAPKSSEPTPEQTTPKPSSPQNAAPNEPIDPEIQKFFDLFKNDDTAAPNNSSASASSSASSSQEQSSSSSISSWLSLKTSPKATPRATPPPSGDALSEALLPTEMSCRQAFDLAWSCNSLGGQFNSVYRYGSMRSCSEHWDDFWFCMRTKSYTGNLKENMIRAHYRDKDHSKYGPGRPSSEDVWESRGQKVQPGTAFAEAVDAPVVSDDEWRKTETERRRDVRQGLGYDKAS</sequence>
<feature type="compositionally biased region" description="Basic and acidic residues" evidence="1">
    <location>
        <begin position="40"/>
        <end position="52"/>
    </location>
</feature>
<gene>
    <name evidence="2" type="ORF">TOPH_00883</name>
</gene>
<feature type="compositionally biased region" description="Basic and acidic residues" evidence="1">
    <location>
        <begin position="217"/>
        <end position="231"/>
    </location>
</feature>
<evidence type="ECO:0000313" key="2">
    <source>
        <dbReference type="EMBL" id="KND94149.1"/>
    </source>
</evidence>
<dbReference type="Proteomes" id="UP000036947">
    <property type="component" value="Unassembled WGS sequence"/>
</dbReference>
<dbReference type="PANTHER" id="PTHR28052:SF1">
    <property type="entry name" value="UPF0545 PROTEIN C22ORF39"/>
    <property type="match status" value="1"/>
</dbReference>
<evidence type="ECO:0000313" key="3">
    <source>
        <dbReference type="Proteomes" id="UP000036947"/>
    </source>
</evidence>
<feature type="region of interest" description="Disordered" evidence="1">
    <location>
        <begin position="177"/>
        <end position="240"/>
    </location>
</feature>
<dbReference type="EMBL" id="LFRF01000002">
    <property type="protein sequence ID" value="KND94149.1"/>
    <property type="molecule type" value="Genomic_DNA"/>
</dbReference>
<proteinExistence type="predicted"/>
<feature type="region of interest" description="Disordered" evidence="1">
    <location>
        <begin position="1"/>
        <end position="105"/>
    </location>
</feature>
<feature type="compositionally biased region" description="Low complexity" evidence="1">
    <location>
        <begin position="59"/>
        <end position="81"/>
    </location>
</feature>
<feature type="compositionally biased region" description="Polar residues" evidence="1">
    <location>
        <begin position="10"/>
        <end position="32"/>
    </location>
</feature>
<organism evidence="2 3">
    <name type="scientific">Tolypocladium ophioglossoides (strain CBS 100239)</name>
    <name type="common">Snaketongue truffleclub</name>
    <name type="synonym">Elaphocordyceps ophioglossoides</name>
    <dbReference type="NCBI Taxonomy" id="1163406"/>
    <lineage>
        <taxon>Eukaryota</taxon>
        <taxon>Fungi</taxon>
        <taxon>Dikarya</taxon>
        <taxon>Ascomycota</taxon>
        <taxon>Pezizomycotina</taxon>
        <taxon>Sordariomycetes</taxon>
        <taxon>Hypocreomycetidae</taxon>
        <taxon>Hypocreales</taxon>
        <taxon>Ophiocordycipitaceae</taxon>
        <taxon>Tolypocladium</taxon>
    </lineage>
</organism>